<reference evidence="2" key="1">
    <citation type="submission" date="2013-09" db="EMBL/GenBank/DDBJ databases">
        <title>The Genome Sequence of Anopheles culicifacies species A.</title>
        <authorList>
            <consortium name="The Broad Institute Genomics Platform"/>
            <person name="Neafsey D.E."/>
            <person name="Besansky N."/>
            <person name="Howell P."/>
            <person name="Walton C."/>
            <person name="Young S.K."/>
            <person name="Zeng Q."/>
            <person name="Gargeya S."/>
            <person name="Fitzgerald M."/>
            <person name="Haas B."/>
            <person name="Abouelleil A."/>
            <person name="Allen A.W."/>
            <person name="Alvarado L."/>
            <person name="Arachchi H.M."/>
            <person name="Berlin A.M."/>
            <person name="Chapman S.B."/>
            <person name="Gainer-Dewar J."/>
            <person name="Goldberg J."/>
            <person name="Griggs A."/>
            <person name="Gujja S."/>
            <person name="Hansen M."/>
            <person name="Howarth C."/>
            <person name="Imamovic A."/>
            <person name="Ireland A."/>
            <person name="Larimer J."/>
            <person name="McCowan C."/>
            <person name="Murphy C."/>
            <person name="Pearson M."/>
            <person name="Poon T.W."/>
            <person name="Priest M."/>
            <person name="Roberts A."/>
            <person name="Saif S."/>
            <person name="Shea T."/>
            <person name="Sisk P."/>
            <person name="Sykes S."/>
            <person name="Wortman J."/>
            <person name="Nusbaum C."/>
            <person name="Birren B."/>
        </authorList>
    </citation>
    <scope>NUCLEOTIDE SEQUENCE [LARGE SCALE GENOMIC DNA]</scope>
    <source>
        <strain evidence="2">A-37</strain>
    </source>
</reference>
<dbReference type="EnsemblMetazoa" id="ACUA006307-RA">
    <property type="protein sequence ID" value="ACUA006307-PA"/>
    <property type="gene ID" value="ACUA006307"/>
</dbReference>
<dbReference type="GO" id="GO:0008080">
    <property type="term" value="F:N-acetyltransferase activity"/>
    <property type="evidence" value="ECO:0007669"/>
    <property type="project" value="TreeGrafter"/>
</dbReference>
<dbReference type="STRING" id="139723.A0A182M096"/>
<protein>
    <recommendedName>
        <fullName evidence="3">N-acetyltransferase domain-containing protein</fullName>
    </recommendedName>
</protein>
<proteinExistence type="predicted"/>
<evidence type="ECO:0000313" key="2">
    <source>
        <dbReference type="Proteomes" id="UP000075883"/>
    </source>
</evidence>
<organism evidence="1 2">
    <name type="scientific">Anopheles culicifacies</name>
    <dbReference type="NCBI Taxonomy" id="139723"/>
    <lineage>
        <taxon>Eukaryota</taxon>
        <taxon>Metazoa</taxon>
        <taxon>Ecdysozoa</taxon>
        <taxon>Arthropoda</taxon>
        <taxon>Hexapoda</taxon>
        <taxon>Insecta</taxon>
        <taxon>Pterygota</taxon>
        <taxon>Neoptera</taxon>
        <taxon>Endopterygota</taxon>
        <taxon>Diptera</taxon>
        <taxon>Nematocera</taxon>
        <taxon>Culicoidea</taxon>
        <taxon>Culicidae</taxon>
        <taxon>Anophelinae</taxon>
        <taxon>Anopheles</taxon>
        <taxon>culicifacies species complex</taxon>
    </lineage>
</organism>
<dbReference type="VEuPathDB" id="VectorBase:ACUA006307"/>
<dbReference type="PANTHER" id="PTHR20905:SF1">
    <property type="entry name" value="AT07410P-RELATED"/>
    <property type="match status" value="1"/>
</dbReference>
<keyword evidence="2" id="KW-1185">Reference proteome</keyword>
<dbReference type="PANTHER" id="PTHR20905">
    <property type="entry name" value="N-ACETYLTRANSFERASE-RELATED"/>
    <property type="match status" value="1"/>
</dbReference>
<evidence type="ECO:0008006" key="3">
    <source>
        <dbReference type="Google" id="ProtNLM"/>
    </source>
</evidence>
<sequence length="336" mass="37783">MYDMDEIEEAIGSVCVVQLSKANMLRWIRKFRLCTLLSDLKSKPSPFCPPKATTNVRFDSKDNRLPNALSATAFRFLLIPHAFPKPKPSQPSCPCRIRLANESDTHDIVQFVRQNVLHHEPLLRSLNVHEISAAELALLEYIRQVLRDSFTLLALGTGPMAGRIVGLAVSRRSCSWDGKRLIERADRTRCDQLRKLLYIWSIVESEPDLHQHFCTRCLFEIALLATAIESQRQGIGFHLALHSLQLARDLGFRFARMNCTCDYSSRIATKAGLKCHWTVAYHHLVDSTKQPVVHPDPPHTHIKVHAMALFVPSHPSSPTTAPLTIAGCPLNPHAGN</sequence>
<dbReference type="InterPro" id="IPR016181">
    <property type="entry name" value="Acyl_CoA_acyltransferase"/>
</dbReference>
<dbReference type="Gene3D" id="3.40.630.30">
    <property type="match status" value="1"/>
</dbReference>
<accession>A0A182M096</accession>
<dbReference type="SUPFAM" id="SSF55729">
    <property type="entry name" value="Acyl-CoA N-acyltransferases (Nat)"/>
    <property type="match status" value="1"/>
</dbReference>
<reference evidence="1" key="2">
    <citation type="submission" date="2020-05" db="UniProtKB">
        <authorList>
            <consortium name="EnsemblMetazoa"/>
        </authorList>
    </citation>
    <scope>IDENTIFICATION</scope>
    <source>
        <strain evidence="1">A-37</strain>
    </source>
</reference>
<evidence type="ECO:0000313" key="1">
    <source>
        <dbReference type="EnsemblMetazoa" id="ACUA006307-PA"/>
    </source>
</evidence>
<dbReference type="AlphaFoldDB" id="A0A182M096"/>
<name>A0A182M096_9DIPT</name>
<dbReference type="Proteomes" id="UP000075883">
    <property type="component" value="Unassembled WGS sequence"/>
</dbReference>
<dbReference type="EMBL" id="AXCM01013501">
    <property type="status" value="NOT_ANNOTATED_CDS"/>
    <property type="molecule type" value="Genomic_DNA"/>
</dbReference>